<dbReference type="AlphaFoldDB" id="E9GZG6"/>
<feature type="region of interest" description="Disordered" evidence="1">
    <location>
        <begin position="79"/>
        <end position="174"/>
    </location>
</feature>
<gene>
    <name evidence="2" type="ORF">DAPPUDRAFT_323687</name>
</gene>
<evidence type="ECO:0000313" key="3">
    <source>
        <dbReference type="Proteomes" id="UP000000305"/>
    </source>
</evidence>
<feature type="compositionally biased region" description="Basic and acidic residues" evidence="1">
    <location>
        <begin position="90"/>
        <end position="99"/>
    </location>
</feature>
<organism evidence="2 3">
    <name type="scientific">Daphnia pulex</name>
    <name type="common">Water flea</name>
    <dbReference type="NCBI Taxonomy" id="6669"/>
    <lineage>
        <taxon>Eukaryota</taxon>
        <taxon>Metazoa</taxon>
        <taxon>Ecdysozoa</taxon>
        <taxon>Arthropoda</taxon>
        <taxon>Crustacea</taxon>
        <taxon>Branchiopoda</taxon>
        <taxon>Diplostraca</taxon>
        <taxon>Cladocera</taxon>
        <taxon>Anomopoda</taxon>
        <taxon>Daphniidae</taxon>
        <taxon>Daphnia</taxon>
    </lineage>
</organism>
<feature type="compositionally biased region" description="Acidic residues" evidence="1">
    <location>
        <begin position="133"/>
        <end position="142"/>
    </location>
</feature>
<dbReference type="InParanoid" id="E9GZG6"/>
<dbReference type="EMBL" id="GL732577">
    <property type="protein sequence ID" value="EFX75145.1"/>
    <property type="molecule type" value="Genomic_DNA"/>
</dbReference>
<accession>E9GZG6</accession>
<dbReference type="HOGENOM" id="CLU_1541691_0_0_1"/>
<keyword evidence="3" id="KW-1185">Reference proteome</keyword>
<feature type="compositionally biased region" description="Basic and acidic residues" evidence="1">
    <location>
        <begin position="164"/>
        <end position="174"/>
    </location>
</feature>
<dbReference type="KEGG" id="dpx:DAPPUDRAFT_323687"/>
<proteinExistence type="predicted"/>
<name>E9GZG6_DAPPU</name>
<protein>
    <submittedName>
        <fullName evidence="2">Uncharacterized protein</fullName>
    </submittedName>
</protein>
<sequence>MHKTYEQNTNLLLEIIIFINYKAITSPLNQIQNKVIESGAVDRALEYHTKDRGFAPIEERFFLFFLLKFKYFEDGSKKATEASALSRRQKREEKEREAGDQQPVNDFETEPEAKDHDEEPVEQKDREAGDQEPVNDFDTGSEDQDHKDEPVEEPGQEPVAFGRLELDQELAEKD</sequence>
<reference evidence="2 3" key="1">
    <citation type="journal article" date="2011" name="Science">
        <title>The ecoresponsive genome of Daphnia pulex.</title>
        <authorList>
            <person name="Colbourne J.K."/>
            <person name="Pfrender M.E."/>
            <person name="Gilbert D."/>
            <person name="Thomas W.K."/>
            <person name="Tucker A."/>
            <person name="Oakley T.H."/>
            <person name="Tokishita S."/>
            <person name="Aerts A."/>
            <person name="Arnold G.J."/>
            <person name="Basu M.K."/>
            <person name="Bauer D.J."/>
            <person name="Caceres C.E."/>
            <person name="Carmel L."/>
            <person name="Casola C."/>
            <person name="Choi J.H."/>
            <person name="Detter J.C."/>
            <person name="Dong Q."/>
            <person name="Dusheyko S."/>
            <person name="Eads B.D."/>
            <person name="Frohlich T."/>
            <person name="Geiler-Samerotte K.A."/>
            <person name="Gerlach D."/>
            <person name="Hatcher P."/>
            <person name="Jogdeo S."/>
            <person name="Krijgsveld J."/>
            <person name="Kriventseva E.V."/>
            <person name="Kultz D."/>
            <person name="Laforsch C."/>
            <person name="Lindquist E."/>
            <person name="Lopez J."/>
            <person name="Manak J.R."/>
            <person name="Muller J."/>
            <person name="Pangilinan J."/>
            <person name="Patwardhan R.P."/>
            <person name="Pitluck S."/>
            <person name="Pritham E.J."/>
            <person name="Rechtsteiner A."/>
            <person name="Rho M."/>
            <person name="Rogozin I.B."/>
            <person name="Sakarya O."/>
            <person name="Salamov A."/>
            <person name="Schaack S."/>
            <person name="Shapiro H."/>
            <person name="Shiga Y."/>
            <person name="Skalitzky C."/>
            <person name="Smith Z."/>
            <person name="Souvorov A."/>
            <person name="Sung W."/>
            <person name="Tang Z."/>
            <person name="Tsuchiya D."/>
            <person name="Tu H."/>
            <person name="Vos H."/>
            <person name="Wang M."/>
            <person name="Wolf Y.I."/>
            <person name="Yamagata H."/>
            <person name="Yamada T."/>
            <person name="Ye Y."/>
            <person name="Shaw J.R."/>
            <person name="Andrews J."/>
            <person name="Crease T.J."/>
            <person name="Tang H."/>
            <person name="Lucas S.M."/>
            <person name="Robertson H.M."/>
            <person name="Bork P."/>
            <person name="Koonin E.V."/>
            <person name="Zdobnov E.M."/>
            <person name="Grigoriev I.V."/>
            <person name="Lynch M."/>
            <person name="Boore J.L."/>
        </authorList>
    </citation>
    <scope>NUCLEOTIDE SEQUENCE [LARGE SCALE GENOMIC DNA]</scope>
</reference>
<evidence type="ECO:0000313" key="2">
    <source>
        <dbReference type="EMBL" id="EFX75145.1"/>
    </source>
</evidence>
<feature type="compositionally biased region" description="Basic and acidic residues" evidence="1">
    <location>
        <begin position="111"/>
        <end position="129"/>
    </location>
</feature>
<evidence type="ECO:0000256" key="1">
    <source>
        <dbReference type="SAM" id="MobiDB-lite"/>
    </source>
</evidence>
<dbReference type="Proteomes" id="UP000000305">
    <property type="component" value="Unassembled WGS sequence"/>
</dbReference>